<feature type="region of interest" description="Disordered" evidence="7">
    <location>
        <begin position="521"/>
        <end position="577"/>
    </location>
</feature>
<dbReference type="Pfam" id="PF01551">
    <property type="entry name" value="Peptidase_M23"/>
    <property type="match status" value="1"/>
</dbReference>
<comment type="caution">
    <text evidence="9">The sequence shown here is derived from an EMBL/GenBank/DDBJ whole genome shotgun (WGS) entry which is preliminary data.</text>
</comment>
<evidence type="ECO:0000256" key="7">
    <source>
        <dbReference type="SAM" id="MobiDB-lite"/>
    </source>
</evidence>
<evidence type="ECO:0000256" key="1">
    <source>
        <dbReference type="ARBA" id="ARBA00001947"/>
    </source>
</evidence>
<evidence type="ECO:0000259" key="8">
    <source>
        <dbReference type="Pfam" id="PF01551"/>
    </source>
</evidence>
<protein>
    <submittedName>
        <fullName evidence="9">M23 family metallopeptidase</fullName>
        <ecNumber evidence="9">3.4.-.-</ecNumber>
    </submittedName>
</protein>
<dbReference type="PANTHER" id="PTHR21666:SF288">
    <property type="entry name" value="CELL DIVISION PROTEIN YTFB"/>
    <property type="match status" value="1"/>
</dbReference>
<keyword evidence="5" id="KW-0862">Zinc</keyword>
<proteinExistence type="predicted"/>
<gene>
    <name evidence="9" type="ORF">ABVV53_15930</name>
</gene>
<dbReference type="InterPro" id="IPR050570">
    <property type="entry name" value="Cell_wall_metabolism_enzyme"/>
</dbReference>
<evidence type="ECO:0000256" key="4">
    <source>
        <dbReference type="ARBA" id="ARBA00022801"/>
    </source>
</evidence>
<dbReference type="InterPro" id="IPR011055">
    <property type="entry name" value="Dup_hybrid_motif"/>
</dbReference>
<dbReference type="InterPro" id="IPR016047">
    <property type="entry name" value="M23ase_b-sheet_dom"/>
</dbReference>
<accession>A0ABV2D4Y0</accession>
<dbReference type="Gene3D" id="3.10.450.350">
    <property type="match status" value="1"/>
</dbReference>
<dbReference type="PANTHER" id="PTHR21666">
    <property type="entry name" value="PEPTIDASE-RELATED"/>
    <property type="match status" value="1"/>
</dbReference>
<dbReference type="Proteomes" id="UP001548713">
    <property type="component" value="Unassembled WGS sequence"/>
</dbReference>
<comment type="cofactor">
    <cofactor evidence="1">
        <name>Zn(2+)</name>
        <dbReference type="ChEBI" id="CHEBI:29105"/>
    </cofactor>
</comment>
<keyword evidence="4 9" id="KW-0378">Hydrolase</keyword>
<dbReference type="CDD" id="cd12797">
    <property type="entry name" value="M23_peptidase"/>
    <property type="match status" value="1"/>
</dbReference>
<evidence type="ECO:0000256" key="6">
    <source>
        <dbReference type="ARBA" id="ARBA00023049"/>
    </source>
</evidence>
<reference evidence="9 10" key="1">
    <citation type="submission" date="2024-07" db="EMBL/GenBank/DDBJ databases">
        <title>Novosphingobium kalidii RD2P27.</title>
        <authorList>
            <person name="Sun J.-Q."/>
        </authorList>
    </citation>
    <scope>NUCLEOTIDE SEQUENCE [LARGE SCALE GENOMIC DNA]</scope>
    <source>
        <strain evidence="9 10">RD2P27</strain>
    </source>
</reference>
<feature type="compositionally biased region" description="Basic and acidic residues" evidence="7">
    <location>
        <begin position="568"/>
        <end position="577"/>
    </location>
</feature>
<dbReference type="EMBL" id="JBEWLY010000025">
    <property type="protein sequence ID" value="MET1756932.1"/>
    <property type="molecule type" value="Genomic_DNA"/>
</dbReference>
<dbReference type="GO" id="GO:0016787">
    <property type="term" value="F:hydrolase activity"/>
    <property type="evidence" value="ECO:0007669"/>
    <property type="project" value="UniProtKB-KW"/>
</dbReference>
<evidence type="ECO:0000256" key="5">
    <source>
        <dbReference type="ARBA" id="ARBA00022833"/>
    </source>
</evidence>
<name>A0ABV2D4Y0_9SPHN</name>
<evidence type="ECO:0000256" key="3">
    <source>
        <dbReference type="ARBA" id="ARBA00022723"/>
    </source>
</evidence>
<evidence type="ECO:0000313" key="10">
    <source>
        <dbReference type="Proteomes" id="UP001548713"/>
    </source>
</evidence>
<evidence type="ECO:0000256" key="2">
    <source>
        <dbReference type="ARBA" id="ARBA00022670"/>
    </source>
</evidence>
<dbReference type="EC" id="3.4.-.-" evidence="9"/>
<dbReference type="Gene3D" id="2.70.70.10">
    <property type="entry name" value="Glucose Permease (Domain IIA)"/>
    <property type="match status" value="1"/>
</dbReference>
<sequence>MLREPGHMEEGGCGAGGPAMLVHAQSSGAMPKFTPQRDFIKAQRVAAIGATQPRGWRDRIESWSARNHFAPALIAATGSRRWLRGLGTLVGLSAVAVSLWPDFSQVEAAVALPADRAIRDEYRSQMIMPLALGGDSGRRMGATTMVRPLTTAPERPEIQLIATLGQGDGFGRMLARAGLGEGDIGRVSSLLGGVMPAGQIASGTQFEITLGRRPQPGAARTLESLNFRARFDLELAITRQDGGLTLEQHPIAVDETPLRIRGEVGSSLYRSARNAGVPIAAIQSYLRAIDRHVSLESDLGAGDSFDIVVAYKRSAKGERHVGELLYAGLERGGKPKLQLLRWGKDGSMVAAGALARASESRSIGAPVAGRITSTFGMRRHPILGFVRRHAGVDYGARHGTPIHAVSDGVVSFAGRHGGHGNYVRLDHGGGNGTGYAHMSRIAVRSGAQVRAGQVIGYVGSTGLSTGPHLHFEAYRGGRTVNPAGMRFASRPQVDKRELAAFKQRLGTMLAIGPGAALASLAPAPPPLEPEVRREIDRLAGHHETMPAQSDPSSGGRSLANPSAVRRLAAVEDSGHSN</sequence>
<organism evidence="9 10">
    <name type="scientific">Novosphingobium kalidii</name>
    <dbReference type="NCBI Taxonomy" id="3230299"/>
    <lineage>
        <taxon>Bacteria</taxon>
        <taxon>Pseudomonadati</taxon>
        <taxon>Pseudomonadota</taxon>
        <taxon>Alphaproteobacteria</taxon>
        <taxon>Sphingomonadales</taxon>
        <taxon>Sphingomonadaceae</taxon>
        <taxon>Novosphingobium</taxon>
    </lineage>
</organism>
<dbReference type="SUPFAM" id="SSF51261">
    <property type="entry name" value="Duplicated hybrid motif"/>
    <property type="match status" value="1"/>
</dbReference>
<keyword evidence="6" id="KW-0482">Metalloprotease</keyword>
<feature type="compositionally biased region" description="Basic and acidic residues" evidence="7">
    <location>
        <begin position="529"/>
        <end position="544"/>
    </location>
</feature>
<dbReference type="RefSeq" id="WP_353985422.1">
    <property type="nucleotide sequence ID" value="NZ_JBEWLY010000025.1"/>
</dbReference>
<evidence type="ECO:0000313" key="9">
    <source>
        <dbReference type="EMBL" id="MET1756932.1"/>
    </source>
</evidence>
<keyword evidence="2" id="KW-0645">Protease</keyword>
<keyword evidence="3" id="KW-0479">Metal-binding</keyword>
<keyword evidence="10" id="KW-1185">Reference proteome</keyword>
<feature type="compositionally biased region" description="Polar residues" evidence="7">
    <location>
        <begin position="546"/>
        <end position="555"/>
    </location>
</feature>
<feature type="domain" description="M23ase beta-sheet core" evidence="8">
    <location>
        <begin position="388"/>
        <end position="482"/>
    </location>
</feature>